<dbReference type="PANTHER" id="PTHR43649:SF12">
    <property type="entry name" value="DIACETYLCHITOBIOSE BINDING PROTEIN DASA"/>
    <property type="match status" value="1"/>
</dbReference>
<name>A0ABQ1NG74_9BACI</name>
<dbReference type="Gene3D" id="3.40.190.10">
    <property type="entry name" value="Periplasmic binding protein-like II"/>
    <property type="match status" value="2"/>
</dbReference>
<dbReference type="SUPFAM" id="SSF53850">
    <property type="entry name" value="Periplasmic binding protein-like II"/>
    <property type="match status" value="1"/>
</dbReference>
<dbReference type="PANTHER" id="PTHR43649">
    <property type="entry name" value="ARABINOSE-BINDING PROTEIN-RELATED"/>
    <property type="match status" value="1"/>
</dbReference>
<sequence>MLSKFSKLNHTIRGVDEMNINKHWLFGIVFLAFFMVGCSSDSSGEDAVDLNWASPAGYTPQSPVASDAEYISEKVSEFEEENPDVNLNVDVMANNVNEAMARLMEQAESGRAPDLAAIDGYILPNFYDHLQPLDDLMEEYGIDPDDYLPFAKDVVTGPDGKIYGLYMNTDTRVLFYDTDVIPEPPSTWDEVIEVSTKIQEEGYNGLMLPGGRGEGTSVTTLWPLFWAQGGELTDDDGNPTFGEGENREKMLNVLTTIQEAAEAGAIPQRVSSYGAEGDLDQEVATGKTAMFLGGNWQETVIPDLIGEEEFESWAVAPLPQIEEGTDATSAGGWTWGIFTEDEEKQRAAFDLMARLYMSDQGMGEFNNVFGGLPSRESVFDSEYYKGTKFSDEYREMLEEAQTRPPSPEYSKISTEMQIAISEVISGGKTPEQALDDAWNSVNN</sequence>
<reference evidence="2" key="1">
    <citation type="journal article" date="2019" name="Int. J. Syst. Evol. Microbiol.">
        <title>The Global Catalogue of Microorganisms (GCM) 10K type strain sequencing project: providing services to taxonomists for standard genome sequencing and annotation.</title>
        <authorList>
            <consortium name="The Broad Institute Genomics Platform"/>
            <consortium name="The Broad Institute Genome Sequencing Center for Infectious Disease"/>
            <person name="Wu L."/>
            <person name="Ma J."/>
        </authorList>
    </citation>
    <scope>NUCLEOTIDE SEQUENCE [LARGE SCALE GENOMIC DNA]</scope>
    <source>
        <strain evidence="2">CCM 7282</strain>
    </source>
</reference>
<dbReference type="Pfam" id="PF13416">
    <property type="entry name" value="SBP_bac_8"/>
    <property type="match status" value="1"/>
</dbReference>
<dbReference type="InterPro" id="IPR050490">
    <property type="entry name" value="Bact_solute-bd_prot1"/>
</dbReference>
<gene>
    <name evidence="1" type="ORF">GCM10007216_03460</name>
</gene>
<protein>
    <submittedName>
        <fullName evidence="1">ABC transporter substrate-binding protein</fullName>
    </submittedName>
</protein>
<dbReference type="InterPro" id="IPR006059">
    <property type="entry name" value="SBP"/>
</dbReference>
<accession>A0ABQ1NG74</accession>
<dbReference type="Proteomes" id="UP000619534">
    <property type="component" value="Unassembled WGS sequence"/>
</dbReference>
<proteinExistence type="predicted"/>
<keyword evidence="2" id="KW-1185">Reference proteome</keyword>
<dbReference type="EMBL" id="BMCJ01000001">
    <property type="protein sequence ID" value="GGC76194.1"/>
    <property type="molecule type" value="Genomic_DNA"/>
</dbReference>
<organism evidence="1 2">
    <name type="scientific">Thalassobacillus devorans</name>
    <dbReference type="NCBI Taxonomy" id="279813"/>
    <lineage>
        <taxon>Bacteria</taxon>
        <taxon>Bacillati</taxon>
        <taxon>Bacillota</taxon>
        <taxon>Bacilli</taxon>
        <taxon>Bacillales</taxon>
        <taxon>Bacillaceae</taxon>
        <taxon>Thalassobacillus</taxon>
    </lineage>
</organism>
<evidence type="ECO:0000313" key="2">
    <source>
        <dbReference type="Proteomes" id="UP000619534"/>
    </source>
</evidence>
<evidence type="ECO:0000313" key="1">
    <source>
        <dbReference type="EMBL" id="GGC76194.1"/>
    </source>
</evidence>
<comment type="caution">
    <text evidence="1">The sequence shown here is derived from an EMBL/GenBank/DDBJ whole genome shotgun (WGS) entry which is preliminary data.</text>
</comment>